<dbReference type="EMBL" id="BPLQ01006912">
    <property type="protein sequence ID" value="GIY26131.1"/>
    <property type="molecule type" value="Genomic_DNA"/>
</dbReference>
<protein>
    <submittedName>
        <fullName evidence="1">Uncharacterized protein</fullName>
    </submittedName>
</protein>
<organism evidence="1 2">
    <name type="scientific">Caerostris darwini</name>
    <dbReference type="NCBI Taxonomy" id="1538125"/>
    <lineage>
        <taxon>Eukaryota</taxon>
        <taxon>Metazoa</taxon>
        <taxon>Ecdysozoa</taxon>
        <taxon>Arthropoda</taxon>
        <taxon>Chelicerata</taxon>
        <taxon>Arachnida</taxon>
        <taxon>Araneae</taxon>
        <taxon>Araneomorphae</taxon>
        <taxon>Entelegynae</taxon>
        <taxon>Araneoidea</taxon>
        <taxon>Araneidae</taxon>
        <taxon>Caerostris</taxon>
    </lineage>
</organism>
<comment type="caution">
    <text evidence="1">The sequence shown here is derived from an EMBL/GenBank/DDBJ whole genome shotgun (WGS) entry which is preliminary data.</text>
</comment>
<accession>A0AAV4RZ19</accession>
<gene>
    <name evidence="1" type="ORF">CDAR_204301</name>
</gene>
<sequence length="101" mass="11341">MVKCKARLSSQLPTHLLRSDVEPLSAAHSGVSLQHLYALIEYAIAIECGLISEQNLSWEIHISSTSSQCETHVQDDHGGAVTEPFEYERRVSIRYSKHSVY</sequence>
<proteinExistence type="predicted"/>
<dbReference type="Proteomes" id="UP001054837">
    <property type="component" value="Unassembled WGS sequence"/>
</dbReference>
<dbReference type="AlphaFoldDB" id="A0AAV4RZ19"/>
<evidence type="ECO:0000313" key="2">
    <source>
        <dbReference type="Proteomes" id="UP001054837"/>
    </source>
</evidence>
<reference evidence="1 2" key="1">
    <citation type="submission" date="2021-06" db="EMBL/GenBank/DDBJ databases">
        <title>Caerostris darwini draft genome.</title>
        <authorList>
            <person name="Kono N."/>
            <person name="Arakawa K."/>
        </authorList>
    </citation>
    <scope>NUCLEOTIDE SEQUENCE [LARGE SCALE GENOMIC DNA]</scope>
</reference>
<keyword evidence="2" id="KW-1185">Reference proteome</keyword>
<evidence type="ECO:0000313" key="1">
    <source>
        <dbReference type="EMBL" id="GIY26131.1"/>
    </source>
</evidence>
<name>A0AAV4RZ19_9ARAC</name>